<dbReference type="Pfam" id="PF16925">
    <property type="entry name" value="TetR_C_13"/>
    <property type="match status" value="1"/>
</dbReference>
<dbReference type="SUPFAM" id="SSF48498">
    <property type="entry name" value="Tetracyclin repressor-like, C-terminal domain"/>
    <property type="match status" value="1"/>
</dbReference>
<gene>
    <name evidence="6" type="ORF">HUK84_05190</name>
</gene>
<reference evidence="6 7" key="1">
    <citation type="submission" date="2020-06" db="EMBL/GenBank/DDBJ databases">
        <title>Description of novel acetic acid bacteria.</title>
        <authorList>
            <person name="Sombolestani A."/>
        </authorList>
    </citation>
    <scope>NUCLEOTIDE SEQUENCE [LARGE SCALE GENOMIC DNA]</scope>
    <source>
        <strain evidence="6 7">LMG 31431</strain>
    </source>
</reference>
<dbReference type="RefSeq" id="WP_176639317.1">
    <property type="nucleotide sequence ID" value="NZ_JABXXP010000049.1"/>
</dbReference>
<feature type="domain" description="HTH tetR-type" evidence="5">
    <location>
        <begin position="6"/>
        <end position="66"/>
    </location>
</feature>
<proteinExistence type="predicted"/>
<dbReference type="Proteomes" id="UP000534870">
    <property type="component" value="Unassembled WGS sequence"/>
</dbReference>
<organism evidence="6 7">
    <name type="scientific">Nguyenibacter vanlangensis</name>
    <dbReference type="NCBI Taxonomy" id="1216886"/>
    <lineage>
        <taxon>Bacteria</taxon>
        <taxon>Pseudomonadati</taxon>
        <taxon>Pseudomonadota</taxon>
        <taxon>Alphaproteobacteria</taxon>
        <taxon>Acetobacterales</taxon>
        <taxon>Acetobacteraceae</taxon>
        <taxon>Nguyenibacter</taxon>
    </lineage>
</organism>
<evidence type="ECO:0000256" key="3">
    <source>
        <dbReference type="ARBA" id="ARBA00023163"/>
    </source>
</evidence>
<dbReference type="Gene3D" id="1.10.357.10">
    <property type="entry name" value="Tetracycline Repressor, domain 2"/>
    <property type="match status" value="1"/>
</dbReference>
<dbReference type="PROSITE" id="PS01081">
    <property type="entry name" value="HTH_TETR_1"/>
    <property type="match status" value="1"/>
</dbReference>
<name>A0A7Y7IVJ3_9PROT</name>
<dbReference type="Pfam" id="PF00440">
    <property type="entry name" value="TetR_N"/>
    <property type="match status" value="1"/>
</dbReference>
<dbReference type="InterPro" id="IPR011075">
    <property type="entry name" value="TetR_C"/>
</dbReference>
<dbReference type="InterPro" id="IPR036271">
    <property type="entry name" value="Tet_transcr_reg_TetR-rel_C_sf"/>
</dbReference>
<evidence type="ECO:0000256" key="1">
    <source>
        <dbReference type="ARBA" id="ARBA00023015"/>
    </source>
</evidence>
<sequence>MARPREFDEDAALAAAIDCFWTRGYEATSVRDLADSMGITGTSLYNAFGDKRALFRRALRHYSEHGTVRRYIAQADGQPPHRAIMGLFQAIIAESLADPRRRGCLVVNTALEIAPHDPECRQAVTDRLDRIESFFRDRVAAGQADGTIATTPLAPDILARHLLALVLGIRVMARLRPEPAMLDAMAAPVIALLDGTAAGHAGATSE</sequence>
<dbReference type="InterPro" id="IPR009057">
    <property type="entry name" value="Homeodomain-like_sf"/>
</dbReference>
<dbReference type="PROSITE" id="PS50977">
    <property type="entry name" value="HTH_TETR_2"/>
    <property type="match status" value="1"/>
</dbReference>
<keyword evidence="2 4" id="KW-0238">DNA-binding</keyword>
<evidence type="ECO:0000313" key="7">
    <source>
        <dbReference type="Proteomes" id="UP000534870"/>
    </source>
</evidence>
<keyword evidence="1" id="KW-0805">Transcription regulation</keyword>
<keyword evidence="3" id="KW-0804">Transcription</keyword>
<accession>A0A7Y7IVJ3</accession>
<dbReference type="EMBL" id="JABXXP010000049">
    <property type="protein sequence ID" value="NVN10546.1"/>
    <property type="molecule type" value="Genomic_DNA"/>
</dbReference>
<evidence type="ECO:0000259" key="5">
    <source>
        <dbReference type="PROSITE" id="PS50977"/>
    </source>
</evidence>
<protein>
    <submittedName>
        <fullName evidence="6">TetR/AcrR family transcriptional regulator</fullName>
    </submittedName>
</protein>
<evidence type="ECO:0000256" key="2">
    <source>
        <dbReference type="ARBA" id="ARBA00023125"/>
    </source>
</evidence>
<dbReference type="AlphaFoldDB" id="A0A7Y7IVJ3"/>
<dbReference type="PANTHER" id="PTHR47506:SF1">
    <property type="entry name" value="HTH-TYPE TRANSCRIPTIONAL REGULATOR YJDC"/>
    <property type="match status" value="1"/>
</dbReference>
<dbReference type="InterPro" id="IPR001647">
    <property type="entry name" value="HTH_TetR"/>
</dbReference>
<dbReference type="InterPro" id="IPR023772">
    <property type="entry name" value="DNA-bd_HTH_TetR-type_CS"/>
</dbReference>
<dbReference type="SUPFAM" id="SSF46689">
    <property type="entry name" value="Homeodomain-like"/>
    <property type="match status" value="1"/>
</dbReference>
<evidence type="ECO:0000313" key="6">
    <source>
        <dbReference type="EMBL" id="NVN10546.1"/>
    </source>
</evidence>
<evidence type="ECO:0000256" key="4">
    <source>
        <dbReference type="PROSITE-ProRule" id="PRU00335"/>
    </source>
</evidence>
<comment type="caution">
    <text evidence="6">The sequence shown here is derived from an EMBL/GenBank/DDBJ whole genome shotgun (WGS) entry which is preliminary data.</text>
</comment>
<dbReference type="GO" id="GO:0003677">
    <property type="term" value="F:DNA binding"/>
    <property type="evidence" value="ECO:0007669"/>
    <property type="project" value="UniProtKB-UniRule"/>
</dbReference>
<dbReference type="Gene3D" id="1.10.10.60">
    <property type="entry name" value="Homeodomain-like"/>
    <property type="match status" value="1"/>
</dbReference>
<feature type="DNA-binding region" description="H-T-H motif" evidence="4">
    <location>
        <begin position="29"/>
        <end position="48"/>
    </location>
</feature>
<dbReference type="PANTHER" id="PTHR47506">
    <property type="entry name" value="TRANSCRIPTIONAL REGULATORY PROTEIN"/>
    <property type="match status" value="1"/>
</dbReference>